<reference evidence="2 3" key="1">
    <citation type="submission" date="2019-10" db="EMBL/GenBank/DDBJ databases">
        <authorList>
            <person name="Palmer J.M."/>
        </authorList>
    </citation>
    <scope>NUCLEOTIDE SEQUENCE [LARGE SCALE GENOMIC DNA]</scope>
    <source>
        <strain evidence="2 3">TWF730</strain>
    </source>
</reference>
<feature type="region of interest" description="Disordered" evidence="1">
    <location>
        <begin position="37"/>
        <end position="91"/>
    </location>
</feature>
<evidence type="ECO:0000256" key="1">
    <source>
        <dbReference type="SAM" id="MobiDB-lite"/>
    </source>
</evidence>
<dbReference type="Proteomes" id="UP001373714">
    <property type="component" value="Unassembled WGS sequence"/>
</dbReference>
<accession>A0AAV9VTU9</accession>
<dbReference type="EMBL" id="JAVHNS010000001">
    <property type="protein sequence ID" value="KAK6363359.1"/>
    <property type="molecule type" value="Genomic_DNA"/>
</dbReference>
<gene>
    <name evidence="2" type="ORF">TWF730_000793</name>
</gene>
<feature type="compositionally biased region" description="Polar residues" evidence="1">
    <location>
        <begin position="46"/>
        <end position="56"/>
    </location>
</feature>
<organism evidence="2 3">
    <name type="scientific">Orbilia blumenaviensis</name>
    <dbReference type="NCBI Taxonomy" id="1796055"/>
    <lineage>
        <taxon>Eukaryota</taxon>
        <taxon>Fungi</taxon>
        <taxon>Dikarya</taxon>
        <taxon>Ascomycota</taxon>
        <taxon>Pezizomycotina</taxon>
        <taxon>Orbiliomycetes</taxon>
        <taxon>Orbiliales</taxon>
        <taxon>Orbiliaceae</taxon>
        <taxon>Orbilia</taxon>
    </lineage>
</organism>
<feature type="compositionally biased region" description="Polar residues" evidence="1">
    <location>
        <begin position="11"/>
        <end position="21"/>
    </location>
</feature>
<dbReference type="AlphaFoldDB" id="A0AAV9VTU9"/>
<sequence>MRRSLPFAPQRLSTSTSTNGTVIRRRYTESDLSLVEPVPITEAGHQPTNHVTSGTATPPKVGKQKKGKEVVEGTSQDDSQTSSNPHFYSFTSHIPSVRSYFSKA</sequence>
<protein>
    <submittedName>
        <fullName evidence="2">Uncharacterized protein</fullName>
    </submittedName>
</protein>
<feature type="compositionally biased region" description="Polar residues" evidence="1">
    <location>
        <begin position="74"/>
        <end position="91"/>
    </location>
</feature>
<feature type="region of interest" description="Disordered" evidence="1">
    <location>
        <begin position="1"/>
        <end position="25"/>
    </location>
</feature>
<proteinExistence type="predicted"/>
<name>A0AAV9VTU9_9PEZI</name>
<evidence type="ECO:0000313" key="2">
    <source>
        <dbReference type="EMBL" id="KAK6363359.1"/>
    </source>
</evidence>
<evidence type="ECO:0000313" key="3">
    <source>
        <dbReference type="Proteomes" id="UP001373714"/>
    </source>
</evidence>
<keyword evidence="3" id="KW-1185">Reference proteome</keyword>
<comment type="caution">
    <text evidence="2">The sequence shown here is derived from an EMBL/GenBank/DDBJ whole genome shotgun (WGS) entry which is preliminary data.</text>
</comment>